<dbReference type="Pfam" id="PF02395">
    <property type="entry name" value="Peptidase_S6"/>
    <property type="match status" value="1"/>
</dbReference>
<evidence type="ECO:0000313" key="3">
    <source>
        <dbReference type="EMBL" id="SPX42758.1"/>
    </source>
</evidence>
<dbReference type="Gene3D" id="2.40.10.120">
    <property type="match status" value="1"/>
</dbReference>
<evidence type="ECO:0000256" key="1">
    <source>
        <dbReference type="SAM" id="MobiDB-lite"/>
    </source>
</evidence>
<dbReference type="EMBL" id="UASK01000009">
    <property type="protein sequence ID" value="SPX42758.1"/>
    <property type="molecule type" value="Genomic_DNA"/>
</dbReference>
<gene>
    <name evidence="3" type="primary">hap1_2</name>
    <name evidence="3" type="ORF">NCTC11872_02404</name>
</gene>
<feature type="domain" description="Peptidase S6" evidence="2">
    <location>
        <begin position="1"/>
        <end position="57"/>
    </location>
</feature>
<dbReference type="InterPro" id="IPR030396">
    <property type="entry name" value="Peptidase_S6_dom"/>
</dbReference>
<organism evidence="3 4">
    <name type="scientific">Haemophilus influenzae</name>
    <dbReference type="NCBI Taxonomy" id="727"/>
    <lineage>
        <taxon>Bacteria</taxon>
        <taxon>Pseudomonadati</taxon>
        <taxon>Pseudomonadota</taxon>
        <taxon>Gammaproteobacteria</taxon>
        <taxon>Pasteurellales</taxon>
        <taxon>Pasteurellaceae</taxon>
        <taxon>Haemophilus</taxon>
    </lineage>
</organism>
<protein>
    <submittedName>
        <fullName evidence="3">Adhesion and penetration protein</fullName>
        <ecNumber evidence="3">3.4.21.-</ecNumber>
        <ecNumber evidence="3">3.4.21.72</ecNumber>
    </submittedName>
</protein>
<dbReference type="EC" id="3.4.21.-" evidence="3"/>
<feature type="compositionally biased region" description="Low complexity" evidence="1">
    <location>
        <begin position="79"/>
        <end position="92"/>
    </location>
</feature>
<feature type="region of interest" description="Disordered" evidence="1">
    <location>
        <begin position="78"/>
        <end position="100"/>
    </location>
</feature>
<dbReference type="AlphaFoldDB" id="A0A2X1PNV5"/>
<evidence type="ECO:0000259" key="2">
    <source>
        <dbReference type="PROSITE" id="PS51691"/>
    </source>
</evidence>
<sequence length="100" mass="11181">MDLFLRGVSFGDSGSPMFIYDAIKQKWLINGVLQTGNPFSGAGNGFQLIRKNWFYDNVFVEDLPITFLEPRSNGHYSFTSNNNGTGTVTQTNEKSEYASI</sequence>
<proteinExistence type="predicted"/>
<name>A0A2X1PNV5_HAEIF</name>
<dbReference type="Proteomes" id="UP000249936">
    <property type="component" value="Unassembled WGS sequence"/>
</dbReference>
<dbReference type="EC" id="3.4.21.72" evidence="3"/>
<dbReference type="PROSITE" id="PS51691">
    <property type="entry name" value="PEPTIDASE_S6"/>
    <property type="match status" value="1"/>
</dbReference>
<reference evidence="3 4" key="1">
    <citation type="submission" date="2018-06" db="EMBL/GenBank/DDBJ databases">
        <authorList>
            <consortium name="Pathogen Informatics"/>
            <person name="Doyle S."/>
        </authorList>
    </citation>
    <scope>NUCLEOTIDE SEQUENCE [LARGE SCALE GENOMIC DNA]</scope>
    <source>
        <strain evidence="3 4">NCTC11872</strain>
    </source>
</reference>
<accession>A0A2X1PNV5</accession>
<dbReference type="GO" id="GO:0004175">
    <property type="term" value="F:endopeptidase activity"/>
    <property type="evidence" value="ECO:0007669"/>
    <property type="project" value="InterPro"/>
</dbReference>
<keyword evidence="3" id="KW-0378">Hydrolase</keyword>
<evidence type="ECO:0000313" key="4">
    <source>
        <dbReference type="Proteomes" id="UP000249936"/>
    </source>
</evidence>